<accession>A0ABN9DUM8</accession>
<keyword evidence="2" id="KW-1185">Reference proteome</keyword>
<name>A0ABN9DUM8_9NEOB</name>
<comment type="caution">
    <text evidence="1">The sequence shown here is derived from an EMBL/GenBank/DDBJ whole genome shotgun (WGS) entry which is preliminary data.</text>
</comment>
<dbReference type="Proteomes" id="UP001162483">
    <property type="component" value="Unassembled WGS sequence"/>
</dbReference>
<reference evidence="1" key="1">
    <citation type="submission" date="2023-05" db="EMBL/GenBank/DDBJ databases">
        <authorList>
            <person name="Stuckert A."/>
        </authorList>
    </citation>
    <scope>NUCLEOTIDE SEQUENCE</scope>
</reference>
<organism evidence="1 2">
    <name type="scientific">Staurois parvus</name>
    <dbReference type="NCBI Taxonomy" id="386267"/>
    <lineage>
        <taxon>Eukaryota</taxon>
        <taxon>Metazoa</taxon>
        <taxon>Chordata</taxon>
        <taxon>Craniata</taxon>
        <taxon>Vertebrata</taxon>
        <taxon>Euteleostomi</taxon>
        <taxon>Amphibia</taxon>
        <taxon>Batrachia</taxon>
        <taxon>Anura</taxon>
        <taxon>Neobatrachia</taxon>
        <taxon>Ranoidea</taxon>
        <taxon>Ranidae</taxon>
        <taxon>Staurois</taxon>
    </lineage>
</organism>
<gene>
    <name evidence="1" type="ORF">SPARVUS_LOCUS8212484</name>
</gene>
<evidence type="ECO:0000313" key="1">
    <source>
        <dbReference type="EMBL" id="CAI9575550.1"/>
    </source>
</evidence>
<proteinExistence type="predicted"/>
<protein>
    <submittedName>
        <fullName evidence="1">Uncharacterized protein</fullName>
    </submittedName>
</protein>
<evidence type="ECO:0000313" key="2">
    <source>
        <dbReference type="Proteomes" id="UP001162483"/>
    </source>
</evidence>
<sequence>MQTSGMDNSHVEAVPCVSAKDNSGSLHDASPSPRRTTELSVPLGVWVPPLWPEMFLHVPVVFCIPKSHYCCPVSGRTPWFLLVITTHSLGVGPLIKMCF</sequence>
<dbReference type="EMBL" id="CATNWA010014756">
    <property type="protein sequence ID" value="CAI9575550.1"/>
    <property type="molecule type" value="Genomic_DNA"/>
</dbReference>